<evidence type="ECO:0000259" key="4">
    <source>
        <dbReference type="PROSITE" id="PS50106"/>
    </source>
</evidence>
<dbReference type="InterPro" id="IPR035892">
    <property type="entry name" value="C2_domain_sf"/>
</dbReference>
<dbReference type="AlphaFoldDB" id="A0A0M0K7A5"/>
<accession>A0A0M0K7A5</accession>
<dbReference type="InterPro" id="IPR036034">
    <property type="entry name" value="PDZ_sf"/>
</dbReference>
<feature type="domain" description="PDZ" evidence="4">
    <location>
        <begin position="9"/>
        <end position="59"/>
    </location>
</feature>
<dbReference type="SUPFAM" id="SSF50156">
    <property type="entry name" value="PDZ domain-like"/>
    <property type="match status" value="1"/>
</dbReference>
<feature type="domain" description="PH" evidence="2">
    <location>
        <begin position="152"/>
        <end position="293"/>
    </location>
</feature>
<dbReference type="Proteomes" id="UP000037460">
    <property type="component" value="Unassembled WGS sequence"/>
</dbReference>
<gene>
    <name evidence="5" type="ORF">Ctob_014122</name>
</gene>
<dbReference type="Gene3D" id="2.30.42.10">
    <property type="match status" value="1"/>
</dbReference>
<comment type="caution">
    <text evidence="5">The sequence shown here is derived from an EMBL/GenBank/DDBJ whole genome shotgun (WGS) entry which is preliminary data.</text>
</comment>
<name>A0A0M0K7A5_9EUKA</name>
<dbReference type="PANTHER" id="PTHR46980">
    <property type="entry name" value="TRICALBIN-1-RELATED"/>
    <property type="match status" value="1"/>
</dbReference>
<proteinExistence type="predicted"/>
<feature type="region of interest" description="Disordered" evidence="1">
    <location>
        <begin position="802"/>
        <end position="840"/>
    </location>
</feature>
<dbReference type="PROSITE" id="PS50004">
    <property type="entry name" value="C2"/>
    <property type="match status" value="1"/>
</dbReference>
<feature type="region of interest" description="Disordered" evidence="1">
    <location>
        <begin position="474"/>
        <end position="518"/>
    </location>
</feature>
<keyword evidence="5" id="KW-0812">Transmembrane</keyword>
<dbReference type="PANTHER" id="PTHR46980:SF2">
    <property type="entry name" value="TRICALBIN-1-RELATED"/>
    <property type="match status" value="1"/>
</dbReference>
<reference evidence="6" key="1">
    <citation type="journal article" date="2015" name="PLoS Genet.">
        <title>Genome Sequence and Transcriptome Analyses of Chrysochromulina tobin: Metabolic Tools for Enhanced Algal Fitness in the Prominent Order Prymnesiales (Haptophyceae).</title>
        <authorList>
            <person name="Hovde B.T."/>
            <person name="Deodato C.R."/>
            <person name="Hunsperger H.M."/>
            <person name="Ryken S.A."/>
            <person name="Yost W."/>
            <person name="Jha R.K."/>
            <person name="Patterson J."/>
            <person name="Monnat R.J. Jr."/>
            <person name="Barlow S.B."/>
            <person name="Starkenburg S.R."/>
            <person name="Cattolico R.A."/>
        </authorList>
    </citation>
    <scope>NUCLEOTIDE SEQUENCE</scope>
    <source>
        <strain evidence="6">CCMP291</strain>
    </source>
</reference>
<feature type="region of interest" description="Disordered" evidence="1">
    <location>
        <begin position="437"/>
        <end position="459"/>
    </location>
</feature>
<feature type="compositionally biased region" description="Low complexity" evidence="1">
    <location>
        <begin position="802"/>
        <end position="815"/>
    </location>
</feature>
<keyword evidence="5" id="KW-0472">Membrane</keyword>
<feature type="compositionally biased region" description="Basic residues" evidence="1">
    <location>
        <begin position="94"/>
        <end position="111"/>
    </location>
</feature>
<evidence type="ECO:0000259" key="3">
    <source>
        <dbReference type="PROSITE" id="PS50004"/>
    </source>
</evidence>
<feature type="region of interest" description="Disordered" evidence="1">
    <location>
        <begin position="86"/>
        <end position="114"/>
    </location>
</feature>
<keyword evidence="6" id="KW-1185">Reference proteome</keyword>
<feature type="domain" description="C2" evidence="3">
    <location>
        <begin position="570"/>
        <end position="691"/>
    </location>
</feature>
<dbReference type="PROSITE" id="PS50106">
    <property type="entry name" value="PDZ"/>
    <property type="match status" value="1"/>
</dbReference>
<protein>
    <submittedName>
        <fullName evidence="5">Multiple c2 and transmembrane domain-containing protein</fullName>
    </submittedName>
</protein>
<evidence type="ECO:0000259" key="2">
    <source>
        <dbReference type="PROSITE" id="PS50003"/>
    </source>
</evidence>
<dbReference type="Gene3D" id="2.60.40.150">
    <property type="entry name" value="C2 domain"/>
    <property type="match status" value="1"/>
</dbReference>
<dbReference type="PROSITE" id="PS50003">
    <property type="entry name" value="PH_DOMAIN"/>
    <property type="match status" value="1"/>
</dbReference>
<organism evidence="5 6">
    <name type="scientific">Chrysochromulina tobinii</name>
    <dbReference type="NCBI Taxonomy" id="1460289"/>
    <lineage>
        <taxon>Eukaryota</taxon>
        <taxon>Haptista</taxon>
        <taxon>Haptophyta</taxon>
        <taxon>Prymnesiophyceae</taxon>
        <taxon>Prymnesiales</taxon>
        <taxon>Chrysochromulinaceae</taxon>
        <taxon>Chrysochromulina</taxon>
    </lineage>
</organism>
<dbReference type="InterPro" id="IPR001478">
    <property type="entry name" value="PDZ"/>
</dbReference>
<evidence type="ECO:0000256" key="1">
    <source>
        <dbReference type="SAM" id="MobiDB-lite"/>
    </source>
</evidence>
<dbReference type="Pfam" id="PF00168">
    <property type="entry name" value="C2"/>
    <property type="match status" value="1"/>
</dbReference>
<dbReference type="SMART" id="SM00239">
    <property type="entry name" value="C2"/>
    <property type="match status" value="1"/>
</dbReference>
<evidence type="ECO:0000313" key="6">
    <source>
        <dbReference type="Proteomes" id="UP000037460"/>
    </source>
</evidence>
<dbReference type="InterPro" id="IPR000008">
    <property type="entry name" value="C2_dom"/>
</dbReference>
<dbReference type="OrthoDB" id="67700at2759"/>
<evidence type="ECO:0000313" key="5">
    <source>
        <dbReference type="EMBL" id="KOO34700.1"/>
    </source>
</evidence>
<dbReference type="EMBL" id="JWZX01001128">
    <property type="protein sequence ID" value="KOO34700.1"/>
    <property type="molecule type" value="Genomic_DNA"/>
</dbReference>
<dbReference type="InterPro" id="IPR001849">
    <property type="entry name" value="PH_domain"/>
</dbReference>
<dbReference type="SUPFAM" id="SSF49562">
    <property type="entry name" value="C2 domain (Calcium/lipid-binding domain, CaLB)"/>
    <property type="match status" value="1"/>
</dbReference>
<sequence>MKLPAVEVVVKLARTESGLGLHFDSNNEVTRLLTGCAAEANGGVRVGDVLLAVDNVKVRKGDHIGALFPMAVNEFELRLSRIPTSEDAEMKSMKPARPRRRGHAERVRHRREQSGKYEEGRMAPVFEEVVWNEYCVLFPDGSSAPFNEAVRYSALTGYLRKKEVVSDGRAEFAIAHGESQRGWVRHFVHLSMKQLAWFDEDPQEAIERQRATAVPRDWRVRMTSALRRFKHDHSRGKGVGSALFHTAPCRLYTSRLYRNEFALSFGSGHLLTLQAADGADAHTWVVALASCPFFSSEAFDTALAECTRFFDAANKTVGGKLSPIEALDLVRATGRRCTYQQVLRAAEHVGLEGGWFGAREFAYLMRSVCHAADPRAELIRCFELMDIEAVKATKAVKEPYATRHIDGAVSPQASSTSEPSEYCSVLSAEGSSVAATSQYGTGSAGASQTADSGFASPTSSSWGNAVPLPAVKSDAQTAASGGAAGRVSAPEQSSGAVVGRLEGGTGQPREATMPPAQPCGQVTVSWLTATMRSAGVPDDHIESVLRAVGSQPRADHAIDYRRLADSFYPAAATATMRRRACEAQAKLGQLSVKLHSASGLLAKDMNGKSDPYVIFKFGTEAGVRSSVVKPRWEESIVISERTSAALTYSGNLSVTVMGKDAGMFDSTDDKIGECVVSLSVLDGKQSHEFMQPLSPEGTIHFTVSFSPMGGSDGEEEELQARVFSAGVFSALTAPSAAVAPHPAPVAANASAIPTLHISGRSSGEESQETNSQRMLDLKPQAPRGQLKASVLSPATLRTIANRIARARSANTTTASKQVPATREPRPFPPMSPQLGSPLYT</sequence>
<dbReference type="InterPro" id="IPR052455">
    <property type="entry name" value="Tricalbin_domain"/>
</dbReference>